<organism evidence="1 2">
    <name type="scientific">Stutzerimonas stutzeri KOS6</name>
    <dbReference type="NCBI Taxonomy" id="1218352"/>
    <lineage>
        <taxon>Bacteria</taxon>
        <taxon>Pseudomonadati</taxon>
        <taxon>Pseudomonadota</taxon>
        <taxon>Gammaproteobacteria</taxon>
        <taxon>Pseudomonadales</taxon>
        <taxon>Pseudomonadaceae</taxon>
        <taxon>Stutzerimonas</taxon>
    </lineage>
</organism>
<dbReference type="Proteomes" id="UP000026923">
    <property type="component" value="Unassembled WGS sequence"/>
</dbReference>
<gene>
    <name evidence="1" type="ORF">B597_019545</name>
</gene>
<dbReference type="OrthoDB" id="6907259at2"/>
<comment type="caution">
    <text evidence="1">The sequence shown here is derived from an EMBL/GenBank/DDBJ whole genome shotgun (WGS) entry which is preliminary data.</text>
</comment>
<evidence type="ECO:0000313" key="2">
    <source>
        <dbReference type="Proteomes" id="UP000026923"/>
    </source>
</evidence>
<protein>
    <submittedName>
        <fullName evidence="1">Uncharacterized protein</fullName>
    </submittedName>
</protein>
<proteinExistence type="predicted"/>
<accession>A0A061JJS9</accession>
<name>A0A061JJS9_STUST</name>
<evidence type="ECO:0000313" key="1">
    <source>
        <dbReference type="EMBL" id="EWC39587.1"/>
    </source>
</evidence>
<dbReference type="eggNOG" id="ENOG5031M0R">
    <property type="taxonomic scope" value="Bacteria"/>
</dbReference>
<dbReference type="HOGENOM" id="CLU_2790714_0_0_6"/>
<dbReference type="RefSeq" id="WP_003297494.1">
    <property type="nucleotide sequence ID" value="NZ_KK020676.1"/>
</dbReference>
<reference evidence="1 2" key="1">
    <citation type="journal article" date="2013" name="Genome Announc.">
        <title>Draft Genome of the Nitrogen-Fixing Bacterium Pseudomonas stutzeri Strain KOS6 Isolated from Industrial Hydrocarbon Sludge.</title>
        <authorList>
            <person name="Grigoryeva T.V."/>
            <person name="Laikov A.V."/>
            <person name="Naumova R.P."/>
            <person name="Manolov A.I."/>
            <person name="Larin A.K."/>
            <person name="Karpova I.Y."/>
            <person name="Semashko T.A."/>
            <person name="Alexeev D.G."/>
            <person name="Kostryukova E.S."/>
            <person name="Muller R."/>
            <person name="Govorun V.M."/>
        </authorList>
    </citation>
    <scope>NUCLEOTIDE SEQUENCE [LARGE SCALE GENOMIC DNA]</scope>
    <source>
        <strain evidence="1 2">KOS6</strain>
    </source>
</reference>
<dbReference type="AlphaFoldDB" id="A0A061JJS9"/>
<dbReference type="EMBL" id="AMCZ02000035">
    <property type="protein sequence ID" value="EWC39587.1"/>
    <property type="molecule type" value="Genomic_DNA"/>
</dbReference>
<sequence>MARFYIDGSLSNGKRLDWLVAPDKGDTAESCVIEVRRAAMKKFGDDVWFNRWTHRVESNGFVTVQMHA</sequence>